<reference evidence="15 16" key="1">
    <citation type="journal article" date="2014" name="Agronomy (Basel)">
        <title>A Draft Genome Sequence for Ensete ventricosum, the Drought-Tolerant Tree Against Hunger.</title>
        <authorList>
            <person name="Harrison J."/>
            <person name="Moore K.A."/>
            <person name="Paszkiewicz K."/>
            <person name="Jones T."/>
            <person name="Grant M."/>
            <person name="Ambacheew D."/>
            <person name="Muzemil S."/>
            <person name="Studholme D.J."/>
        </authorList>
    </citation>
    <scope>NUCLEOTIDE SEQUENCE [LARGE SCALE GENOMIC DNA]</scope>
</reference>
<dbReference type="InterPro" id="IPR000719">
    <property type="entry name" value="Prot_kinase_dom"/>
</dbReference>
<dbReference type="InterPro" id="IPR032675">
    <property type="entry name" value="LRR_dom_sf"/>
</dbReference>
<evidence type="ECO:0000256" key="8">
    <source>
        <dbReference type="ARBA" id="ARBA00022989"/>
    </source>
</evidence>
<evidence type="ECO:0000313" key="16">
    <source>
        <dbReference type="Proteomes" id="UP000287651"/>
    </source>
</evidence>
<evidence type="ECO:0000256" key="10">
    <source>
        <dbReference type="ARBA" id="ARBA00023170"/>
    </source>
</evidence>
<keyword evidence="4 13" id="KW-0732">Signal</keyword>
<dbReference type="SMART" id="SM00369">
    <property type="entry name" value="LRR_TYP"/>
    <property type="match status" value="6"/>
</dbReference>
<evidence type="ECO:0000259" key="14">
    <source>
        <dbReference type="PROSITE" id="PS50011"/>
    </source>
</evidence>
<dbReference type="Pfam" id="PF00560">
    <property type="entry name" value="LRR_1"/>
    <property type="match status" value="7"/>
</dbReference>
<evidence type="ECO:0000256" key="7">
    <source>
        <dbReference type="ARBA" id="ARBA00022840"/>
    </source>
</evidence>
<keyword evidence="7" id="KW-0067">ATP-binding</keyword>
<feature type="domain" description="Protein kinase" evidence="14">
    <location>
        <begin position="688"/>
        <end position="962"/>
    </location>
</feature>
<dbReference type="GO" id="GO:0016020">
    <property type="term" value="C:membrane"/>
    <property type="evidence" value="ECO:0007669"/>
    <property type="project" value="UniProtKB-SubCell"/>
</dbReference>
<evidence type="ECO:0000256" key="13">
    <source>
        <dbReference type="SAM" id="SignalP"/>
    </source>
</evidence>
<evidence type="ECO:0000256" key="9">
    <source>
        <dbReference type="ARBA" id="ARBA00023136"/>
    </source>
</evidence>
<evidence type="ECO:0000256" key="5">
    <source>
        <dbReference type="ARBA" id="ARBA00022737"/>
    </source>
</evidence>
<dbReference type="SUPFAM" id="SSF52058">
    <property type="entry name" value="L domain-like"/>
    <property type="match status" value="2"/>
</dbReference>
<dbReference type="InterPro" id="IPR001245">
    <property type="entry name" value="Ser-Thr/Tyr_kinase_cat_dom"/>
</dbReference>
<dbReference type="Gene3D" id="3.30.200.20">
    <property type="entry name" value="Phosphorylase Kinase, domain 1"/>
    <property type="match status" value="1"/>
</dbReference>
<sequence>MDPVCLLLLSLLPLLPSCACASLHGDALALASLRAGFLSSTSELVSWNTSNLLSVCSWFGVRCEHGRVVGIDISNLNISGSVAMDISGLDSLVNLSLAGNQLHGEIRVSNLPSLGYLNISSNRFHGGLDWNYSSLPSLQVFDAYDNNFTASLPLGVHELRSIRYLDLGGNYFNGSIPACYGSLAGLEYLSLNGNDLRGRIPSELGNLTSLRRLYLGYYNVFDGGIPVELGRLIHLVHLDLSSCGLGGRIPHQIGFLINLDTLFLHTNRLSGPVPPSLGNLTRLVSLDLSNNDLTGELPQQLAALTELSLLNLFMNRLHGPLPAFLAVLPNLDTLQLFVNNFAGSVPEKLGCSGHIRVFDLSSNQLTGTIPANLCPSNGLQVLILFRNFFFGPIPENLGMCLSLTRVRLGQNSLTGSIPSGFLYLPQLNLLELQDNRLSGSLPENSNTSRRPTQLVHLNLSNNSLTGLLPSSIRSLSSIQTFLLGRNQLTGLIPGAIGSLSHAIKLDLSCNGLSGSIPPEIGNCTRLTYLDLSQNNLSGPIPPEIAGIGVLNYLNLSRNQLNGSIPRSVAAAMRSLTAADFSFNDLSSSLPDSGELAYLNATSFSGNPKLRGRGSNNSCDYPAGAPRSGCSHGDFELALALAVVLSCFALALAAAVWARSQRGGSDGITWRLAAFHQVDFGVSDVRECKKEGNVVWRGGAVVVYRDRTRAGGDIAVKLGSNGHDRGLDAEIQTLGGIQHRNIVPLFAVCYISGQTNALVYGYMSNGSLGELLHGGGGERLGWRKRYRIAAAAAARGLCYLHHDRSPMIVHRDVKSNDILTDDENVEAHVADFGLAKFLLHGGGSKCMSATAGSHSYIAPEYCNALKVAEKSDVYSYGLVLPELITGRRPVGGFGDGVDIVQWATSCSRDSVGSIVDVGFCSVPMGEVMHVFSVAMLCVQENSVVRPTTRQVVQMLSEFPHQVAEEQPPFSSSSSSPPHEGEQSSGDRENKC</sequence>
<dbReference type="PROSITE" id="PS50011">
    <property type="entry name" value="PROTEIN_KINASE_DOM"/>
    <property type="match status" value="1"/>
</dbReference>
<dbReference type="PANTHER" id="PTHR48053:SF71">
    <property type="entry name" value="LEUCINE RICH REPEAT FAMILY PROTEIN, EXPRESSED"/>
    <property type="match status" value="1"/>
</dbReference>
<dbReference type="FunFam" id="3.80.10.10:FF:000383">
    <property type="entry name" value="Leucine-rich repeat receptor protein kinase EMS1"/>
    <property type="match status" value="1"/>
</dbReference>
<comment type="caution">
    <text evidence="15">The sequence shown here is derived from an EMBL/GenBank/DDBJ whole genome shotgun (WGS) entry which is preliminary data.</text>
</comment>
<accession>A0A427B365</accession>
<dbReference type="Proteomes" id="UP000287651">
    <property type="component" value="Unassembled WGS sequence"/>
</dbReference>
<dbReference type="Gene3D" id="1.10.510.10">
    <property type="entry name" value="Transferase(Phosphotransferase) domain 1"/>
    <property type="match status" value="1"/>
</dbReference>
<name>A0A427B365_ENSVE</name>
<dbReference type="Gene3D" id="3.80.10.10">
    <property type="entry name" value="Ribonuclease Inhibitor"/>
    <property type="match status" value="4"/>
</dbReference>
<evidence type="ECO:0000256" key="6">
    <source>
        <dbReference type="ARBA" id="ARBA00022741"/>
    </source>
</evidence>
<dbReference type="FunFam" id="3.80.10.10:FF:000371">
    <property type="entry name" value="Leucine-rich repeat receptor-like serine/threonine-protein kinase BAM3"/>
    <property type="match status" value="1"/>
</dbReference>
<dbReference type="GO" id="GO:0004674">
    <property type="term" value="F:protein serine/threonine kinase activity"/>
    <property type="evidence" value="ECO:0007669"/>
    <property type="project" value="UniProtKB-EC"/>
</dbReference>
<dbReference type="InterPro" id="IPR011009">
    <property type="entry name" value="Kinase-like_dom_sf"/>
</dbReference>
<dbReference type="Pfam" id="PF08263">
    <property type="entry name" value="LRRNT_2"/>
    <property type="match status" value="1"/>
</dbReference>
<dbReference type="FunFam" id="3.80.10.10:FF:000233">
    <property type="entry name" value="Leucine-rich repeat receptor-like protein kinase TDR"/>
    <property type="match status" value="1"/>
</dbReference>
<dbReference type="InterPro" id="IPR003591">
    <property type="entry name" value="Leu-rich_rpt_typical-subtyp"/>
</dbReference>
<evidence type="ECO:0000256" key="11">
    <source>
        <dbReference type="ARBA" id="ARBA00023180"/>
    </source>
</evidence>
<dbReference type="Pfam" id="PF13855">
    <property type="entry name" value="LRR_8"/>
    <property type="match status" value="1"/>
</dbReference>
<dbReference type="SUPFAM" id="SSF56112">
    <property type="entry name" value="Protein kinase-like (PK-like)"/>
    <property type="match status" value="1"/>
</dbReference>
<evidence type="ECO:0000256" key="3">
    <source>
        <dbReference type="ARBA" id="ARBA00022692"/>
    </source>
</evidence>
<feature type="chain" id="PRO_5019355737" description="Protein kinase domain-containing protein" evidence="13">
    <location>
        <begin position="21"/>
        <end position="990"/>
    </location>
</feature>
<organism evidence="15 16">
    <name type="scientific">Ensete ventricosum</name>
    <name type="common">Abyssinian banana</name>
    <name type="synonym">Musa ensete</name>
    <dbReference type="NCBI Taxonomy" id="4639"/>
    <lineage>
        <taxon>Eukaryota</taxon>
        <taxon>Viridiplantae</taxon>
        <taxon>Streptophyta</taxon>
        <taxon>Embryophyta</taxon>
        <taxon>Tracheophyta</taxon>
        <taxon>Spermatophyta</taxon>
        <taxon>Magnoliopsida</taxon>
        <taxon>Liliopsida</taxon>
        <taxon>Zingiberales</taxon>
        <taxon>Musaceae</taxon>
        <taxon>Ensete</taxon>
    </lineage>
</organism>
<gene>
    <name evidence="15" type="ORF">B296_00017974</name>
</gene>
<feature type="signal peptide" evidence="13">
    <location>
        <begin position="1"/>
        <end position="20"/>
    </location>
</feature>
<dbReference type="GO" id="GO:0005524">
    <property type="term" value="F:ATP binding"/>
    <property type="evidence" value="ECO:0007669"/>
    <property type="project" value="UniProtKB-KW"/>
</dbReference>
<dbReference type="InterPro" id="IPR001611">
    <property type="entry name" value="Leu-rich_rpt"/>
</dbReference>
<dbReference type="EMBL" id="AMZH03000599">
    <property type="protein sequence ID" value="RRT82916.1"/>
    <property type="molecule type" value="Genomic_DNA"/>
</dbReference>
<proteinExistence type="predicted"/>
<keyword evidence="6" id="KW-0547">Nucleotide-binding</keyword>
<dbReference type="PANTHER" id="PTHR48053">
    <property type="entry name" value="LEUCINE RICH REPEAT FAMILY PROTEIN, EXPRESSED"/>
    <property type="match status" value="1"/>
</dbReference>
<comment type="subcellular location">
    <subcellularLocation>
        <location evidence="1">Membrane</location>
        <topology evidence="1">Single-pass membrane protein</topology>
    </subcellularLocation>
</comment>
<keyword evidence="5" id="KW-0677">Repeat</keyword>
<keyword evidence="9" id="KW-0472">Membrane</keyword>
<dbReference type="InterPro" id="IPR051716">
    <property type="entry name" value="Plant_RL_S/T_kinase"/>
</dbReference>
<evidence type="ECO:0000256" key="12">
    <source>
        <dbReference type="SAM" id="MobiDB-lite"/>
    </source>
</evidence>
<dbReference type="InterPro" id="IPR013210">
    <property type="entry name" value="LRR_N_plant-typ"/>
</dbReference>
<feature type="compositionally biased region" description="Low complexity" evidence="12">
    <location>
        <begin position="963"/>
        <end position="976"/>
    </location>
</feature>
<feature type="region of interest" description="Disordered" evidence="12">
    <location>
        <begin position="960"/>
        <end position="990"/>
    </location>
</feature>
<keyword evidence="3" id="KW-0812">Transmembrane</keyword>
<keyword evidence="11" id="KW-0325">Glycoprotein</keyword>
<dbReference type="GO" id="GO:0009791">
    <property type="term" value="P:post-embryonic development"/>
    <property type="evidence" value="ECO:0007669"/>
    <property type="project" value="UniProtKB-ARBA"/>
</dbReference>
<keyword evidence="2" id="KW-0433">Leucine-rich repeat</keyword>
<evidence type="ECO:0000313" key="15">
    <source>
        <dbReference type="EMBL" id="RRT82916.1"/>
    </source>
</evidence>
<keyword evidence="8" id="KW-1133">Transmembrane helix</keyword>
<keyword evidence="10" id="KW-0675">Receptor</keyword>
<evidence type="ECO:0000256" key="2">
    <source>
        <dbReference type="ARBA" id="ARBA00022614"/>
    </source>
</evidence>
<evidence type="ECO:0000256" key="4">
    <source>
        <dbReference type="ARBA" id="ARBA00022729"/>
    </source>
</evidence>
<evidence type="ECO:0000256" key="1">
    <source>
        <dbReference type="ARBA" id="ARBA00004167"/>
    </source>
</evidence>
<dbReference type="AlphaFoldDB" id="A0A427B365"/>
<dbReference type="Pfam" id="PF07714">
    <property type="entry name" value="PK_Tyr_Ser-Thr"/>
    <property type="match status" value="1"/>
</dbReference>
<feature type="compositionally biased region" description="Basic and acidic residues" evidence="12">
    <location>
        <begin position="977"/>
        <end position="990"/>
    </location>
</feature>
<protein>
    <recommendedName>
        <fullName evidence="14">Protein kinase domain-containing protein</fullName>
    </recommendedName>
</protein>